<protein>
    <submittedName>
        <fullName evidence="1">Uncharacterized protein</fullName>
    </submittedName>
</protein>
<evidence type="ECO:0000313" key="1">
    <source>
        <dbReference type="EMBL" id="GEM74893.1"/>
    </source>
</evidence>
<keyword evidence="2" id="KW-1185">Reference proteome</keyword>
<dbReference type="Proteomes" id="UP000321922">
    <property type="component" value="Unassembled WGS sequence"/>
</dbReference>
<comment type="caution">
    <text evidence="1">The sequence shown here is derived from an EMBL/GenBank/DDBJ whole genome shotgun (WGS) entry which is preliminary data.</text>
</comment>
<sequence length="81" mass="9329">MQQKDLHTYILAAVFSSNNSRLSPEFKMQWIAVSLMILGLLQKLHDSPDFNYDSSLHKPVWSNLNSKKFLSFLAFVTVNLL</sequence>
<name>A0A511QC69_9VIBR</name>
<evidence type="ECO:0000313" key="2">
    <source>
        <dbReference type="Proteomes" id="UP000321922"/>
    </source>
</evidence>
<reference evidence="1 2" key="1">
    <citation type="submission" date="2019-07" db="EMBL/GenBank/DDBJ databases">
        <title>Whole genome shotgun sequence of Vibrio sagamiensis NBRC 104589.</title>
        <authorList>
            <person name="Hosoyama A."/>
            <person name="Uohara A."/>
            <person name="Ohji S."/>
            <person name="Ichikawa N."/>
        </authorList>
    </citation>
    <scope>NUCLEOTIDE SEQUENCE [LARGE SCALE GENOMIC DNA]</scope>
    <source>
        <strain evidence="1 2">NBRC 104589</strain>
    </source>
</reference>
<accession>A0A511QC69</accession>
<gene>
    <name evidence="1" type="ORF">VSA01S_10050</name>
</gene>
<dbReference type="AlphaFoldDB" id="A0A511QC69"/>
<dbReference type="EMBL" id="BJXJ01000007">
    <property type="protein sequence ID" value="GEM74893.1"/>
    <property type="molecule type" value="Genomic_DNA"/>
</dbReference>
<proteinExistence type="predicted"/>
<dbReference type="RefSeq" id="WP_039979102.1">
    <property type="nucleotide sequence ID" value="NZ_BAOJ01000009.1"/>
</dbReference>
<organism evidence="1 2">
    <name type="scientific">Vibrio sagamiensis NBRC 104589</name>
    <dbReference type="NCBI Taxonomy" id="1219064"/>
    <lineage>
        <taxon>Bacteria</taxon>
        <taxon>Pseudomonadati</taxon>
        <taxon>Pseudomonadota</taxon>
        <taxon>Gammaproteobacteria</taxon>
        <taxon>Vibrionales</taxon>
        <taxon>Vibrionaceae</taxon>
        <taxon>Vibrio</taxon>
    </lineage>
</organism>